<reference evidence="3" key="1">
    <citation type="submission" date="2025-08" db="UniProtKB">
        <authorList>
            <consortium name="RefSeq"/>
        </authorList>
    </citation>
    <scope>IDENTIFICATION</scope>
    <source>
        <tissue evidence="3">Gonads</tissue>
    </source>
</reference>
<sequence length="174" mass="19314">MHTPPTLLQTLQLQTGALCCGILTEQLHRTMGADHSHHASHHHGAYYIVKHKPTGMVLDIRDCARHNGATICLWPQNGGDNQLWTYHDGVIKSKMHGKVLDVKDGHAYPGCDVILWDFNGGANQRWIPNADGTIVTQLGNYALDVMNNATHQGAEVKLWDRHGGANQQFKLERA</sequence>
<dbReference type="InterPro" id="IPR050252">
    <property type="entry name" value="Beta/Gamma-Crystallin"/>
</dbReference>
<dbReference type="PANTHER" id="PTHR11818:SF42">
    <property type="entry name" value="VOLTAGE-GATED HYDROGEN CHANNEL 1"/>
    <property type="match status" value="1"/>
</dbReference>
<dbReference type="InterPro" id="IPR035992">
    <property type="entry name" value="Ricin_B-like_lectins"/>
</dbReference>
<accession>A0A1S3HIM3</accession>
<dbReference type="RefSeq" id="XP_013385852.1">
    <property type="nucleotide sequence ID" value="XM_013530398.1"/>
</dbReference>
<dbReference type="Pfam" id="PF00652">
    <property type="entry name" value="Ricin_B_lectin"/>
    <property type="match status" value="1"/>
</dbReference>
<feature type="domain" description="Ricin B lectin" evidence="1">
    <location>
        <begin position="44"/>
        <end position="172"/>
    </location>
</feature>
<evidence type="ECO:0000259" key="1">
    <source>
        <dbReference type="SMART" id="SM00458"/>
    </source>
</evidence>
<evidence type="ECO:0000313" key="2">
    <source>
        <dbReference type="Proteomes" id="UP000085678"/>
    </source>
</evidence>
<dbReference type="PROSITE" id="PS50231">
    <property type="entry name" value="RICIN_B_LECTIN"/>
    <property type="match status" value="1"/>
</dbReference>
<dbReference type="OrthoDB" id="6283743at2759"/>
<dbReference type="PANTHER" id="PTHR11818">
    <property type="entry name" value="BETA/GAMMA CRYSTALLIN"/>
    <property type="match status" value="1"/>
</dbReference>
<dbReference type="Gene3D" id="2.80.10.50">
    <property type="match status" value="3"/>
</dbReference>
<keyword evidence="2" id="KW-1185">Reference proteome</keyword>
<name>A0A1S3HIM3_LINAN</name>
<protein>
    <submittedName>
        <fullName evidence="3">Uncharacterized protein LOC106155515</fullName>
    </submittedName>
</protein>
<dbReference type="Proteomes" id="UP000085678">
    <property type="component" value="Unplaced"/>
</dbReference>
<dbReference type="SUPFAM" id="SSF50370">
    <property type="entry name" value="Ricin B-like lectins"/>
    <property type="match status" value="1"/>
</dbReference>
<dbReference type="SMART" id="SM00458">
    <property type="entry name" value="RICIN"/>
    <property type="match status" value="1"/>
</dbReference>
<proteinExistence type="predicted"/>
<dbReference type="InterPro" id="IPR000772">
    <property type="entry name" value="Ricin_B_lectin"/>
</dbReference>
<dbReference type="AlphaFoldDB" id="A0A1S3HIM3"/>
<evidence type="ECO:0000313" key="3">
    <source>
        <dbReference type="RefSeq" id="XP_013385852.1"/>
    </source>
</evidence>
<dbReference type="InParanoid" id="A0A1S3HIM3"/>
<organism evidence="2 3">
    <name type="scientific">Lingula anatina</name>
    <name type="common">Brachiopod</name>
    <name type="synonym">Lingula unguis</name>
    <dbReference type="NCBI Taxonomy" id="7574"/>
    <lineage>
        <taxon>Eukaryota</taxon>
        <taxon>Metazoa</taxon>
        <taxon>Spiralia</taxon>
        <taxon>Lophotrochozoa</taxon>
        <taxon>Brachiopoda</taxon>
        <taxon>Linguliformea</taxon>
        <taxon>Lingulata</taxon>
        <taxon>Lingulida</taxon>
        <taxon>Linguloidea</taxon>
        <taxon>Lingulidae</taxon>
        <taxon>Lingula</taxon>
    </lineage>
</organism>
<gene>
    <name evidence="3" type="primary">LOC106155515</name>
</gene>
<dbReference type="KEGG" id="lak:106155515"/>
<dbReference type="GeneID" id="106155515"/>
<dbReference type="CDD" id="cd00161">
    <property type="entry name" value="beta-trefoil_Ricin-like"/>
    <property type="match status" value="1"/>
</dbReference>